<sequence>MNAETKDYKYIIAFFAIPVVSAILTYFFHDKIRYNKDLLNFIANIFSILTGFLLLVISTSGEVASATISSNEEDLFRNRNKFNIRFQRYLFLFFIYLFVLCLIFTYYLIIPSSVSVQQPMAEASISFTVLESLICFFSIVAFLCSFFIPLKIKQLFEEKIGRPRN</sequence>
<evidence type="ECO:0000256" key="1">
    <source>
        <dbReference type="SAM" id="Phobius"/>
    </source>
</evidence>
<keyword evidence="1" id="KW-0812">Transmembrane</keyword>
<reference evidence="2" key="2">
    <citation type="submission" date="2017-09" db="EMBL/GenBank/DDBJ databases">
        <title>FDA dAtabase for Regulatory Grade micrObial Sequences (FDA-ARGOS): Supporting development and validation of Infectious Disease Dx tests.</title>
        <authorList>
            <person name="Minogue T."/>
            <person name="Wolcott M."/>
            <person name="Wasieloski L."/>
            <person name="Aguilar W."/>
            <person name="Moore D."/>
            <person name="Tallon L.J."/>
            <person name="Sadzewicz L."/>
            <person name="Ott S."/>
            <person name="Zhao X."/>
            <person name="Nagaraj S."/>
            <person name="Vavikolanu K."/>
            <person name="Aluvathingal J."/>
            <person name="Nadendla S."/>
            <person name="Sichtig H."/>
        </authorList>
    </citation>
    <scope>NUCLEOTIDE SEQUENCE</scope>
    <source>
        <strain evidence="2">FDAARGOS_387</strain>
    </source>
</reference>
<protein>
    <submittedName>
        <fullName evidence="2">Uncharacterized protein</fullName>
    </submittedName>
</protein>
<keyword evidence="1" id="KW-1133">Transmembrane helix</keyword>
<dbReference type="OrthoDB" id="6638056at2"/>
<organism evidence="2 4">
    <name type="scientific">Budvicia aquatica</name>
    <dbReference type="NCBI Taxonomy" id="82979"/>
    <lineage>
        <taxon>Bacteria</taxon>
        <taxon>Pseudomonadati</taxon>
        <taxon>Pseudomonadota</taxon>
        <taxon>Gammaproteobacteria</taxon>
        <taxon>Enterobacterales</taxon>
        <taxon>Budviciaceae</taxon>
        <taxon>Budvicia</taxon>
    </lineage>
</organism>
<reference evidence="3 5" key="3">
    <citation type="submission" date="2019-03" db="EMBL/GenBank/DDBJ databases">
        <authorList>
            <consortium name="Pathogen Informatics"/>
        </authorList>
    </citation>
    <scope>NUCLEOTIDE SEQUENCE [LARGE SCALE GENOMIC DNA]</scope>
    <source>
        <strain evidence="3 5">NCTC12282</strain>
    </source>
</reference>
<feature type="transmembrane region" description="Helical" evidence="1">
    <location>
        <begin position="89"/>
        <end position="109"/>
    </location>
</feature>
<name>A0A2C6C4B3_9GAMM</name>
<evidence type="ECO:0000313" key="4">
    <source>
        <dbReference type="Proteomes" id="UP000224974"/>
    </source>
</evidence>
<dbReference type="Proteomes" id="UP000373449">
    <property type="component" value="Unassembled WGS sequence"/>
</dbReference>
<gene>
    <name evidence="2" type="ORF">CRN84_18520</name>
    <name evidence="3" type="ORF">NCTC12282_05094</name>
</gene>
<feature type="transmembrane region" description="Helical" evidence="1">
    <location>
        <begin position="129"/>
        <end position="150"/>
    </location>
</feature>
<feature type="transmembrane region" description="Helical" evidence="1">
    <location>
        <begin position="41"/>
        <end position="68"/>
    </location>
</feature>
<proteinExistence type="predicted"/>
<dbReference type="AlphaFoldDB" id="A0A2C6C4B3"/>
<dbReference type="Proteomes" id="UP000224974">
    <property type="component" value="Unassembled WGS sequence"/>
</dbReference>
<dbReference type="EMBL" id="PDDX01000001">
    <property type="protein sequence ID" value="PHI31190.1"/>
    <property type="molecule type" value="Genomic_DNA"/>
</dbReference>
<dbReference type="EMBL" id="CAADJA010000002">
    <property type="protein sequence ID" value="VFS51451.1"/>
    <property type="molecule type" value="Genomic_DNA"/>
</dbReference>
<evidence type="ECO:0000313" key="3">
    <source>
        <dbReference type="EMBL" id="VFS51451.1"/>
    </source>
</evidence>
<evidence type="ECO:0000313" key="2">
    <source>
        <dbReference type="EMBL" id="PHI31190.1"/>
    </source>
</evidence>
<reference evidence="4" key="1">
    <citation type="submission" date="2017-09" db="EMBL/GenBank/DDBJ databases">
        <title>FDA dAtabase for Regulatory Grade micrObial Sequences (FDA-ARGOS): Supporting development and validation of Infectious Disease Dx tests.</title>
        <authorList>
            <person name="Minogue T."/>
            <person name="Wolcott M."/>
            <person name="Wasieloski L."/>
            <person name="Aguilar W."/>
            <person name="Moore D."/>
            <person name="Tallon L."/>
            <person name="Sadzewicz L."/>
            <person name="Ott S."/>
            <person name="Zhao X."/>
            <person name="Nagaraj S."/>
            <person name="Vavikolanu K."/>
            <person name="Aluvathingal J."/>
            <person name="Nadendla S."/>
            <person name="Sichtig H."/>
        </authorList>
    </citation>
    <scope>NUCLEOTIDE SEQUENCE [LARGE SCALE GENOMIC DNA]</scope>
    <source>
        <strain evidence="4">FDAARGOS_387</strain>
    </source>
</reference>
<accession>A0A2C6C4B3</accession>
<feature type="transmembrane region" description="Helical" evidence="1">
    <location>
        <begin position="12"/>
        <end position="29"/>
    </location>
</feature>
<evidence type="ECO:0000313" key="5">
    <source>
        <dbReference type="Proteomes" id="UP000373449"/>
    </source>
</evidence>
<keyword evidence="4" id="KW-1185">Reference proteome</keyword>
<dbReference type="RefSeq" id="WP_051323485.1">
    <property type="nucleotide sequence ID" value="NZ_CAADJA010000002.1"/>
</dbReference>
<keyword evidence="1" id="KW-0472">Membrane</keyword>